<sequence length="401" mass="43414">MLTLGQRHANRLSHANAAHGTNSNCLYRFLRSKKVPSRRSALHQTARVAAGLPWPHRRSPERAMNVSASVSWIAVAQAVRLLSQMLSLVVLARLLPAAAYGLMAMAMTVTNLAFLFRDLGTMVAIIQRRRLPALLISSLYWLNLALAWLLALLLAALAGPLAAAYQAPLLAPVLLALTLVFPLSGLAAVQQALLERRSRFRLLARIEALSALGGVTIALTAAALGAGLWSLVLQMLAATALSALQLLRAVRWRPRRRFSWRALRQVLDFSGHFLLFQGLNYVQRNADSVLIGRLLGPVLLGWYAMAFKVILFPLQHISAAAARALVPAMSRCQDQPQRLAGLYLRASGMMALLTAPLMAGLYALREPFVLLALGPAWSAVVALVPWLAALGLIQAQAAIPG</sequence>
<dbReference type="PANTHER" id="PTHR30250:SF10">
    <property type="entry name" value="LIPOPOLYSACCHARIDE BIOSYNTHESIS PROTEIN WZXC"/>
    <property type="match status" value="1"/>
</dbReference>
<feature type="transmembrane region" description="Helical" evidence="7">
    <location>
        <begin position="368"/>
        <end position="393"/>
    </location>
</feature>
<evidence type="ECO:0000256" key="5">
    <source>
        <dbReference type="ARBA" id="ARBA00022989"/>
    </source>
</evidence>
<dbReference type="Proteomes" id="UP000433309">
    <property type="component" value="Unassembled WGS sequence"/>
</dbReference>
<comment type="subcellular location">
    <subcellularLocation>
        <location evidence="1">Cell membrane</location>
        <topology evidence="1">Multi-pass membrane protein</topology>
    </subcellularLocation>
</comment>
<keyword evidence="5 7" id="KW-1133">Transmembrane helix</keyword>
<gene>
    <name evidence="8" type="ORF">GJ699_10695</name>
</gene>
<feature type="transmembrane region" description="Helical" evidence="7">
    <location>
        <begin position="169"/>
        <end position="190"/>
    </location>
</feature>
<evidence type="ECO:0000256" key="3">
    <source>
        <dbReference type="ARBA" id="ARBA00022475"/>
    </source>
</evidence>
<evidence type="ECO:0000256" key="4">
    <source>
        <dbReference type="ARBA" id="ARBA00022692"/>
    </source>
</evidence>
<feature type="transmembrane region" description="Helical" evidence="7">
    <location>
        <begin position="97"/>
        <end position="119"/>
    </location>
</feature>
<proteinExistence type="inferred from homology"/>
<dbReference type="PANTHER" id="PTHR30250">
    <property type="entry name" value="PST FAMILY PREDICTED COLANIC ACID TRANSPORTER"/>
    <property type="match status" value="1"/>
</dbReference>
<dbReference type="InterPro" id="IPR050833">
    <property type="entry name" value="Poly_Biosynth_Transport"/>
</dbReference>
<feature type="transmembrane region" description="Helical" evidence="7">
    <location>
        <begin position="342"/>
        <end position="362"/>
    </location>
</feature>
<reference evidence="8 9" key="1">
    <citation type="submission" date="2019-11" db="EMBL/GenBank/DDBJ databases">
        <title>Novel species isolated from a subtropical stream in China.</title>
        <authorList>
            <person name="Lu H."/>
        </authorList>
    </citation>
    <scope>NUCLEOTIDE SEQUENCE [LARGE SCALE GENOMIC DNA]</scope>
    <source>
        <strain evidence="8 9">FT80W</strain>
    </source>
</reference>
<evidence type="ECO:0000313" key="8">
    <source>
        <dbReference type="EMBL" id="MRW90453.1"/>
    </source>
</evidence>
<evidence type="ECO:0000256" key="1">
    <source>
        <dbReference type="ARBA" id="ARBA00004651"/>
    </source>
</evidence>
<organism evidence="8 9">
    <name type="scientific">Duganella guangzhouensis</name>
    <dbReference type="NCBI Taxonomy" id="2666084"/>
    <lineage>
        <taxon>Bacteria</taxon>
        <taxon>Pseudomonadati</taxon>
        <taxon>Pseudomonadota</taxon>
        <taxon>Betaproteobacteria</taxon>
        <taxon>Burkholderiales</taxon>
        <taxon>Oxalobacteraceae</taxon>
        <taxon>Telluria group</taxon>
        <taxon>Duganella</taxon>
    </lineage>
</organism>
<name>A0A6I2KXG6_9BURK</name>
<evidence type="ECO:0000313" key="9">
    <source>
        <dbReference type="Proteomes" id="UP000433309"/>
    </source>
</evidence>
<accession>A0A6I2KXG6</accession>
<comment type="caution">
    <text evidence="8">The sequence shown here is derived from an EMBL/GenBank/DDBJ whole genome shotgun (WGS) entry which is preliminary data.</text>
</comment>
<keyword evidence="6 7" id="KW-0472">Membrane</keyword>
<feature type="transmembrane region" description="Helical" evidence="7">
    <location>
        <begin position="202"/>
        <end position="225"/>
    </location>
</feature>
<feature type="non-terminal residue" evidence="8">
    <location>
        <position position="401"/>
    </location>
</feature>
<keyword evidence="4 7" id="KW-0812">Transmembrane</keyword>
<dbReference type="AlphaFoldDB" id="A0A6I2KXG6"/>
<feature type="transmembrane region" description="Helical" evidence="7">
    <location>
        <begin position="140"/>
        <end position="163"/>
    </location>
</feature>
<protein>
    <submittedName>
        <fullName evidence="8">Oligosaccharide flippase family protein</fullName>
    </submittedName>
</protein>
<dbReference type="EMBL" id="WKJK01000005">
    <property type="protein sequence ID" value="MRW90453.1"/>
    <property type="molecule type" value="Genomic_DNA"/>
</dbReference>
<keyword evidence="3" id="KW-1003">Cell membrane</keyword>
<dbReference type="Pfam" id="PF13440">
    <property type="entry name" value="Polysacc_synt_3"/>
    <property type="match status" value="1"/>
</dbReference>
<evidence type="ECO:0000256" key="6">
    <source>
        <dbReference type="ARBA" id="ARBA00023136"/>
    </source>
</evidence>
<dbReference type="GO" id="GO:0005886">
    <property type="term" value="C:plasma membrane"/>
    <property type="evidence" value="ECO:0007669"/>
    <property type="project" value="UniProtKB-SubCell"/>
</dbReference>
<evidence type="ECO:0000256" key="2">
    <source>
        <dbReference type="ARBA" id="ARBA00007430"/>
    </source>
</evidence>
<keyword evidence="9" id="KW-1185">Reference proteome</keyword>
<comment type="similarity">
    <text evidence="2">Belongs to the polysaccharide synthase family.</text>
</comment>
<feature type="transmembrane region" description="Helical" evidence="7">
    <location>
        <begin position="231"/>
        <end position="250"/>
    </location>
</feature>
<evidence type="ECO:0000256" key="7">
    <source>
        <dbReference type="SAM" id="Phobius"/>
    </source>
</evidence>